<keyword evidence="5" id="KW-1185">Reference proteome</keyword>
<dbReference type="Pfam" id="PF00072">
    <property type="entry name" value="Response_reg"/>
    <property type="match status" value="1"/>
</dbReference>
<reference evidence="4 5" key="2">
    <citation type="journal article" date="2021" name="Int. J. Syst. Evol. Microbiol.">
        <title>Isolation and Polyphasic Characterization of Desulfuromonas versatilis sp. Nov., an Electrogenic Bacteria Capable of Versatile Metabolism Isolated from a Graphene Oxide-Reducing Enrichment Culture.</title>
        <authorList>
            <person name="Xie L."/>
            <person name="Yoshida N."/>
            <person name="Ishii S."/>
            <person name="Meng L."/>
        </authorList>
    </citation>
    <scope>NUCLEOTIDE SEQUENCE [LARGE SCALE GENOMIC DNA]</scope>
    <source>
        <strain evidence="4 5">NIT-T3</strain>
    </source>
</reference>
<accession>A0ABM8HU19</accession>
<dbReference type="InterPro" id="IPR050595">
    <property type="entry name" value="Bact_response_regulator"/>
</dbReference>
<dbReference type="RefSeq" id="WP_221249215.1">
    <property type="nucleotide sequence ID" value="NZ_AP024355.1"/>
</dbReference>
<evidence type="ECO:0000259" key="3">
    <source>
        <dbReference type="PROSITE" id="PS50110"/>
    </source>
</evidence>
<evidence type="ECO:0000313" key="4">
    <source>
        <dbReference type="EMBL" id="BCR05817.1"/>
    </source>
</evidence>
<evidence type="ECO:0000256" key="1">
    <source>
        <dbReference type="ARBA" id="ARBA00022553"/>
    </source>
</evidence>
<dbReference type="InterPro" id="IPR001789">
    <property type="entry name" value="Sig_transdc_resp-reg_receiver"/>
</dbReference>
<dbReference type="Gene3D" id="3.40.50.2300">
    <property type="match status" value="1"/>
</dbReference>
<evidence type="ECO:0000313" key="5">
    <source>
        <dbReference type="Proteomes" id="UP001319827"/>
    </source>
</evidence>
<sequence>MKNRSQILVVDDHLMIRDFVSETLEEEGFRVTTAASGEEALEIFRRQAFPLVITDIHMGALSGLDLLAEVKRIAPATVVIVMSSDNSTSNLETAKGAGAFEFLAKPLKDLELLCTTVTRALESLTIQPEPG</sequence>
<dbReference type="EMBL" id="AP024355">
    <property type="protein sequence ID" value="BCR05817.1"/>
    <property type="molecule type" value="Genomic_DNA"/>
</dbReference>
<dbReference type="PANTHER" id="PTHR44591">
    <property type="entry name" value="STRESS RESPONSE REGULATOR PROTEIN 1"/>
    <property type="match status" value="1"/>
</dbReference>
<dbReference type="SMART" id="SM00448">
    <property type="entry name" value="REC"/>
    <property type="match status" value="1"/>
</dbReference>
<proteinExistence type="predicted"/>
<dbReference type="PANTHER" id="PTHR44591:SF3">
    <property type="entry name" value="RESPONSE REGULATORY DOMAIN-CONTAINING PROTEIN"/>
    <property type="match status" value="1"/>
</dbReference>
<organism evidence="4 5">
    <name type="scientific">Desulfuromonas versatilis</name>
    <dbReference type="NCBI Taxonomy" id="2802975"/>
    <lineage>
        <taxon>Bacteria</taxon>
        <taxon>Pseudomonadati</taxon>
        <taxon>Thermodesulfobacteriota</taxon>
        <taxon>Desulfuromonadia</taxon>
        <taxon>Desulfuromonadales</taxon>
        <taxon>Desulfuromonadaceae</taxon>
        <taxon>Desulfuromonas</taxon>
    </lineage>
</organism>
<dbReference type="InterPro" id="IPR011006">
    <property type="entry name" value="CheY-like_superfamily"/>
</dbReference>
<protein>
    <recommendedName>
        <fullName evidence="3">Response regulatory domain-containing protein</fullName>
    </recommendedName>
</protein>
<reference evidence="4 5" key="1">
    <citation type="journal article" date="2016" name="C (Basel)">
        <title>Selective Growth of and Electricity Production by Marine Exoelectrogenic Bacteria in Self-Aggregated Hydrogel of Microbially Reduced Graphene Oxide.</title>
        <authorList>
            <person name="Yoshida N."/>
            <person name="Goto Y."/>
            <person name="Miyata Y."/>
        </authorList>
    </citation>
    <scope>NUCLEOTIDE SEQUENCE [LARGE SCALE GENOMIC DNA]</scope>
    <source>
        <strain evidence="4 5">NIT-T3</strain>
    </source>
</reference>
<keyword evidence="1 2" id="KW-0597">Phosphoprotein</keyword>
<feature type="domain" description="Response regulatory" evidence="3">
    <location>
        <begin position="6"/>
        <end position="120"/>
    </location>
</feature>
<feature type="modified residue" description="4-aspartylphosphate" evidence="2">
    <location>
        <position position="55"/>
    </location>
</feature>
<dbReference type="PROSITE" id="PS50110">
    <property type="entry name" value="RESPONSE_REGULATORY"/>
    <property type="match status" value="1"/>
</dbReference>
<gene>
    <name evidence="4" type="ORF">DESUT3_28860</name>
</gene>
<dbReference type="SUPFAM" id="SSF52172">
    <property type="entry name" value="CheY-like"/>
    <property type="match status" value="1"/>
</dbReference>
<dbReference type="Proteomes" id="UP001319827">
    <property type="component" value="Chromosome"/>
</dbReference>
<name>A0ABM8HU19_9BACT</name>
<evidence type="ECO:0000256" key="2">
    <source>
        <dbReference type="PROSITE-ProRule" id="PRU00169"/>
    </source>
</evidence>